<evidence type="ECO:0000256" key="6">
    <source>
        <dbReference type="ARBA" id="ARBA00022692"/>
    </source>
</evidence>
<comment type="subcellular location">
    <subcellularLocation>
        <location evidence="1">Endoplasmic reticulum membrane</location>
        <topology evidence="1">Multi-pass membrane protein</topology>
    </subcellularLocation>
</comment>
<gene>
    <name evidence="11" type="ORF">GCM10022286_11170</name>
</gene>
<organism evidence="11 12">
    <name type="scientific">Gryllotalpicola daejeonensis</name>
    <dbReference type="NCBI Taxonomy" id="993087"/>
    <lineage>
        <taxon>Bacteria</taxon>
        <taxon>Bacillati</taxon>
        <taxon>Actinomycetota</taxon>
        <taxon>Actinomycetes</taxon>
        <taxon>Micrococcales</taxon>
        <taxon>Microbacteriaceae</taxon>
        <taxon>Gryllotalpicola</taxon>
    </lineage>
</organism>
<feature type="transmembrane region" description="Helical" evidence="10">
    <location>
        <begin position="230"/>
        <end position="250"/>
    </location>
</feature>
<keyword evidence="6 10" id="KW-0812">Transmembrane</keyword>
<feature type="transmembrane region" description="Helical" evidence="10">
    <location>
        <begin position="375"/>
        <end position="395"/>
    </location>
</feature>
<evidence type="ECO:0000256" key="10">
    <source>
        <dbReference type="SAM" id="Phobius"/>
    </source>
</evidence>
<dbReference type="EMBL" id="BAABBV010000001">
    <property type="protein sequence ID" value="GAA4158372.1"/>
    <property type="molecule type" value="Genomic_DNA"/>
</dbReference>
<keyword evidence="5" id="KW-0808">Transferase</keyword>
<keyword evidence="12" id="KW-1185">Reference proteome</keyword>
<protein>
    <recommendedName>
        <fullName evidence="13">Integral membrane protein</fullName>
    </recommendedName>
</protein>
<evidence type="ECO:0000313" key="11">
    <source>
        <dbReference type="EMBL" id="GAA4158372.1"/>
    </source>
</evidence>
<keyword evidence="4" id="KW-0328">Glycosyltransferase</keyword>
<proteinExistence type="predicted"/>
<reference evidence="11" key="1">
    <citation type="journal article" date="2014" name="Int. J. Syst. Evol. Microbiol.">
        <title>Complete genome of a new Firmicutes species belonging to the dominant human colonic microbiota ('Ruminococcus bicirculans') reveals two chromosomes and a selective capacity to utilize plant glucans.</title>
        <authorList>
            <consortium name="NISC Comparative Sequencing Program"/>
            <person name="Wegmann U."/>
            <person name="Louis P."/>
            <person name="Goesmann A."/>
            <person name="Henrissat B."/>
            <person name="Duncan S.H."/>
            <person name="Flint H.J."/>
        </authorList>
    </citation>
    <scope>NUCLEOTIDE SEQUENCE</scope>
    <source>
        <strain evidence="11">JCM 17590</strain>
    </source>
</reference>
<reference evidence="11" key="2">
    <citation type="submission" date="2023-12" db="EMBL/GenBank/DDBJ databases">
        <authorList>
            <person name="Sun Q."/>
            <person name="Inoue M."/>
        </authorList>
    </citation>
    <scope>NUCLEOTIDE SEQUENCE</scope>
    <source>
        <strain evidence="11">JCM 17590</strain>
    </source>
</reference>
<evidence type="ECO:0008006" key="13">
    <source>
        <dbReference type="Google" id="ProtNLM"/>
    </source>
</evidence>
<evidence type="ECO:0000256" key="8">
    <source>
        <dbReference type="ARBA" id="ARBA00022989"/>
    </source>
</evidence>
<sequence>MREMSSLSWRRLPWWSRVTVVFILGRALDTVLLLWQASIEGPNAWTGARPRYLDFANIWDGRWYEIIAQVGYPSTLQVDTTGHLAQNQWAFLPVYPYVVKGLMLFTGMSWEASAVLVTVLCAWGATLVFYKLMRARLRPSTAMYATVLFSVAPVAALFQVAYAEAMFTLLLAGILYLWVKRRFWWMLPLIVIAAFTRPGEVALALALGLWVVWRLWRAWRGAEEFRMPELVASVIATLVALVSGLAWPVIADHVTGYPGAYTETELSWRVSYTGWQPLVPFTPWIQGAKWWFTLWLHLPAWVGYLALAALVALGVLFLVVPAARRLGMELRLWIASYGLYVLAVFFPQSSTFRILLPLFPALGVVAAPRARWHRIGMVVVFIAAQVGWLLLAWTIGDYDWSPP</sequence>
<evidence type="ECO:0000256" key="1">
    <source>
        <dbReference type="ARBA" id="ARBA00004477"/>
    </source>
</evidence>
<feature type="transmembrane region" description="Helical" evidence="10">
    <location>
        <begin position="183"/>
        <end position="210"/>
    </location>
</feature>
<dbReference type="PANTHER" id="PTHR12468">
    <property type="entry name" value="GPI MANNOSYLTRANSFERASE 2"/>
    <property type="match status" value="1"/>
</dbReference>
<feature type="transmembrane region" description="Helical" evidence="10">
    <location>
        <begin position="301"/>
        <end position="323"/>
    </location>
</feature>
<evidence type="ECO:0000256" key="5">
    <source>
        <dbReference type="ARBA" id="ARBA00022679"/>
    </source>
</evidence>
<keyword evidence="8 10" id="KW-1133">Transmembrane helix</keyword>
<comment type="pathway">
    <text evidence="2">Glycolipid biosynthesis; glycosylphosphatidylinositol-anchor biosynthesis.</text>
</comment>
<accession>A0ABP7ZHR3</accession>
<feature type="transmembrane region" description="Helical" evidence="10">
    <location>
        <begin position="330"/>
        <end position="346"/>
    </location>
</feature>
<comment type="caution">
    <text evidence="11">The sequence shown here is derived from an EMBL/GenBank/DDBJ whole genome shotgun (WGS) entry which is preliminary data.</text>
</comment>
<name>A0ABP7ZHR3_9MICO</name>
<feature type="transmembrane region" description="Helical" evidence="10">
    <location>
        <begin position="142"/>
        <end position="163"/>
    </location>
</feature>
<feature type="transmembrane region" description="Helical" evidence="10">
    <location>
        <begin position="112"/>
        <end position="130"/>
    </location>
</feature>
<keyword evidence="3" id="KW-0337">GPI-anchor biosynthesis</keyword>
<keyword evidence="7" id="KW-0256">Endoplasmic reticulum</keyword>
<dbReference type="PANTHER" id="PTHR12468:SF2">
    <property type="entry name" value="GPI MANNOSYLTRANSFERASE 2"/>
    <property type="match status" value="1"/>
</dbReference>
<evidence type="ECO:0000256" key="4">
    <source>
        <dbReference type="ARBA" id="ARBA00022676"/>
    </source>
</evidence>
<evidence type="ECO:0000256" key="3">
    <source>
        <dbReference type="ARBA" id="ARBA00022502"/>
    </source>
</evidence>
<evidence type="ECO:0000313" key="12">
    <source>
        <dbReference type="Proteomes" id="UP001415169"/>
    </source>
</evidence>
<evidence type="ECO:0000256" key="7">
    <source>
        <dbReference type="ARBA" id="ARBA00022824"/>
    </source>
</evidence>
<keyword evidence="9 10" id="KW-0472">Membrane</keyword>
<dbReference type="Proteomes" id="UP001415169">
    <property type="component" value="Unassembled WGS sequence"/>
</dbReference>
<evidence type="ECO:0000256" key="9">
    <source>
        <dbReference type="ARBA" id="ARBA00023136"/>
    </source>
</evidence>
<evidence type="ECO:0000256" key="2">
    <source>
        <dbReference type="ARBA" id="ARBA00004687"/>
    </source>
</evidence>
<feature type="transmembrane region" description="Helical" evidence="10">
    <location>
        <begin position="12"/>
        <end position="35"/>
    </location>
</feature>
<dbReference type="InterPro" id="IPR007315">
    <property type="entry name" value="PIG-V/Gpi18"/>
</dbReference>